<evidence type="ECO:0000313" key="1">
    <source>
        <dbReference type="EMBL" id="PTQ33485.1"/>
    </source>
</evidence>
<gene>
    <name evidence="1" type="ORF">MARPO_0088s0031</name>
</gene>
<accession>A0A2R6WHZ6</accession>
<organism evidence="1 2">
    <name type="scientific">Marchantia polymorpha</name>
    <name type="common">Common liverwort</name>
    <name type="synonym">Marchantia aquatica</name>
    <dbReference type="NCBI Taxonomy" id="3197"/>
    <lineage>
        <taxon>Eukaryota</taxon>
        <taxon>Viridiplantae</taxon>
        <taxon>Streptophyta</taxon>
        <taxon>Embryophyta</taxon>
        <taxon>Marchantiophyta</taxon>
        <taxon>Marchantiopsida</taxon>
        <taxon>Marchantiidae</taxon>
        <taxon>Marchantiales</taxon>
        <taxon>Marchantiaceae</taxon>
        <taxon>Marchantia</taxon>
    </lineage>
</organism>
<sequence length="49" mass="5590">MSMAAQRSDDEDEEEGSVCRNELQRICFKSCILLITGDVCPEREILLRS</sequence>
<reference evidence="2" key="1">
    <citation type="journal article" date="2017" name="Cell">
        <title>Insights into land plant evolution garnered from the Marchantia polymorpha genome.</title>
        <authorList>
            <person name="Bowman J.L."/>
            <person name="Kohchi T."/>
            <person name="Yamato K.T."/>
            <person name="Jenkins J."/>
            <person name="Shu S."/>
            <person name="Ishizaki K."/>
            <person name="Yamaoka S."/>
            <person name="Nishihama R."/>
            <person name="Nakamura Y."/>
            <person name="Berger F."/>
            <person name="Adam C."/>
            <person name="Aki S.S."/>
            <person name="Althoff F."/>
            <person name="Araki T."/>
            <person name="Arteaga-Vazquez M.A."/>
            <person name="Balasubrmanian S."/>
            <person name="Barry K."/>
            <person name="Bauer D."/>
            <person name="Boehm C.R."/>
            <person name="Briginshaw L."/>
            <person name="Caballero-Perez J."/>
            <person name="Catarino B."/>
            <person name="Chen F."/>
            <person name="Chiyoda S."/>
            <person name="Chovatia M."/>
            <person name="Davies K.M."/>
            <person name="Delmans M."/>
            <person name="Demura T."/>
            <person name="Dierschke T."/>
            <person name="Dolan L."/>
            <person name="Dorantes-Acosta A.E."/>
            <person name="Eklund D.M."/>
            <person name="Florent S.N."/>
            <person name="Flores-Sandoval E."/>
            <person name="Fujiyama A."/>
            <person name="Fukuzawa H."/>
            <person name="Galik B."/>
            <person name="Grimanelli D."/>
            <person name="Grimwood J."/>
            <person name="Grossniklaus U."/>
            <person name="Hamada T."/>
            <person name="Haseloff J."/>
            <person name="Hetherington A.J."/>
            <person name="Higo A."/>
            <person name="Hirakawa Y."/>
            <person name="Hundley H.N."/>
            <person name="Ikeda Y."/>
            <person name="Inoue K."/>
            <person name="Inoue S.I."/>
            <person name="Ishida S."/>
            <person name="Jia Q."/>
            <person name="Kakita M."/>
            <person name="Kanazawa T."/>
            <person name="Kawai Y."/>
            <person name="Kawashima T."/>
            <person name="Kennedy M."/>
            <person name="Kinose K."/>
            <person name="Kinoshita T."/>
            <person name="Kohara Y."/>
            <person name="Koide E."/>
            <person name="Komatsu K."/>
            <person name="Kopischke S."/>
            <person name="Kubo M."/>
            <person name="Kyozuka J."/>
            <person name="Lagercrantz U."/>
            <person name="Lin S.S."/>
            <person name="Lindquist E."/>
            <person name="Lipzen A.M."/>
            <person name="Lu C.W."/>
            <person name="De Luna E."/>
            <person name="Martienssen R.A."/>
            <person name="Minamino N."/>
            <person name="Mizutani M."/>
            <person name="Mizutani M."/>
            <person name="Mochizuki N."/>
            <person name="Monte I."/>
            <person name="Mosher R."/>
            <person name="Nagasaki H."/>
            <person name="Nakagami H."/>
            <person name="Naramoto S."/>
            <person name="Nishitani K."/>
            <person name="Ohtani M."/>
            <person name="Okamoto T."/>
            <person name="Okumura M."/>
            <person name="Phillips J."/>
            <person name="Pollak B."/>
            <person name="Reinders A."/>
            <person name="Rovekamp M."/>
            <person name="Sano R."/>
            <person name="Sawa S."/>
            <person name="Schmid M.W."/>
            <person name="Shirakawa M."/>
            <person name="Solano R."/>
            <person name="Spunde A."/>
            <person name="Suetsugu N."/>
            <person name="Sugano S."/>
            <person name="Sugiyama A."/>
            <person name="Sun R."/>
            <person name="Suzuki Y."/>
            <person name="Takenaka M."/>
            <person name="Takezawa D."/>
            <person name="Tomogane H."/>
            <person name="Tsuzuki M."/>
            <person name="Ueda T."/>
            <person name="Umeda M."/>
            <person name="Ward J.M."/>
            <person name="Watanabe Y."/>
            <person name="Yazaki K."/>
            <person name="Yokoyama R."/>
            <person name="Yoshitake Y."/>
            <person name="Yotsui I."/>
            <person name="Zachgo S."/>
            <person name="Schmutz J."/>
        </authorList>
    </citation>
    <scope>NUCLEOTIDE SEQUENCE [LARGE SCALE GENOMIC DNA]</scope>
    <source>
        <strain evidence="2">Tak-1</strain>
    </source>
</reference>
<evidence type="ECO:0000313" key="2">
    <source>
        <dbReference type="Proteomes" id="UP000244005"/>
    </source>
</evidence>
<protein>
    <submittedName>
        <fullName evidence="1">Uncharacterized protein</fullName>
    </submittedName>
</protein>
<proteinExistence type="predicted"/>
<dbReference type="Proteomes" id="UP000244005">
    <property type="component" value="Unassembled WGS sequence"/>
</dbReference>
<name>A0A2R6WHZ6_MARPO</name>
<keyword evidence="2" id="KW-1185">Reference proteome</keyword>
<dbReference type="AlphaFoldDB" id="A0A2R6WHZ6"/>
<dbReference type="EMBL" id="KZ772760">
    <property type="protein sequence ID" value="PTQ33485.1"/>
    <property type="molecule type" value="Genomic_DNA"/>
</dbReference>